<dbReference type="SUPFAM" id="SSF53448">
    <property type="entry name" value="Nucleotide-diphospho-sugar transferases"/>
    <property type="match status" value="1"/>
</dbReference>
<dbReference type="InterPro" id="IPR029044">
    <property type="entry name" value="Nucleotide-diphossugar_trans"/>
</dbReference>
<organism evidence="5 6">
    <name type="scientific">Ectothiorhodosinus mongolicus</name>
    <dbReference type="NCBI Taxonomy" id="233100"/>
    <lineage>
        <taxon>Bacteria</taxon>
        <taxon>Pseudomonadati</taxon>
        <taxon>Pseudomonadota</taxon>
        <taxon>Gammaproteobacteria</taxon>
        <taxon>Chromatiales</taxon>
        <taxon>Ectothiorhodospiraceae</taxon>
        <taxon>Ectothiorhodosinus</taxon>
    </lineage>
</organism>
<proteinExistence type="predicted"/>
<evidence type="ECO:0000313" key="5">
    <source>
        <dbReference type="EMBL" id="SIT68351.1"/>
    </source>
</evidence>
<keyword evidence="2" id="KW-0548">Nucleotidyltransferase</keyword>
<evidence type="ECO:0000259" key="4">
    <source>
        <dbReference type="Pfam" id="PF12804"/>
    </source>
</evidence>
<dbReference type="Pfam" id="PF12804">
    <property type="entry name" value="NTP_transf_3"/>
    <property type="match status" value="1"/>
</dbReference>
<sequence length="254" mass="27192">MQAVILAAGRGSRLGSMTDAAPKGMVEVAGKPILDWQRRALLAGGAEAVTVVTGYRGEVVADYGFGTIINDDWSFGNMLSSLDCALRTFSGPLIVSYADILYNPATVRDLIVSDSPLAVAYDRDWLSLWQRRFDDPLSDAETFRLGTDGNIAEIGGKTVNVADIEGQFMGLMKLGLEGRKWIENLLAVRPEARLGMDTTTLLSTLITEGKPIRGIPATGGWCEIDDLADWEVAEALVAEGRLVLTGRGAEGGAQ</sequence>
<dbReference type="CDD" id="cd02523">
    <property type="entry name" value="PC_cytidylyltransferase"/>
    <property type="match status" value="1"/>
</dbReference>
<dbReference type="PANTHER" id="PTHR43584">
    <property type="entry name" value="NUCLEOTIDYL TRANSFERASE"/>
    <property type="match status" value="1"/>
</dbReference>
<accession>A0A1R3VTV4</accession>
<dbReference type="Proteomes" id="UP000223759">
    <property type="component" value="Unassembled WGS sequence"/>
</dbReference>
<dbReference type="GO" id="GO:0016301">
    <property type="term" value="F:kinase activity"/>
    <property type="evidence" value="ECO:0007669"/>
    <property type="project" value="UniProtKB-KW"/>
</dbReference>
<dbReference type="Gene3D" id="3.90.550.10">
    <property type="entry name" value="Spore Coat Polysaccharide Biosynthesis Protein SpsA, Chain A"/>
    <property type="match status" value="1"/>
</dbReference>
<gene>
    <name evidence="5" type="ORF">SAMN05216526_0830</name>
</gene>
<feature type="domain" description="MobA-like NTP transferase" evidence="4">
    <location>
        <begin position="3"/>
        <end position="113"/>
    </location>
</feature>
<reference evidence="5 6" key="1">
    <citation type="submission" date="2017-01" db="EMBL/GenBank/DDBJ databases">
        <authorList>
            <person name="Mah S.A."/>
            <person name="Swanson W.J."/>
            <person name="Moy G.W."/>
            <person name="Vacquier V.D."/>
        </authorList>
    </citation>
    <scope>NUCLEOTIDE SEQUENCE [LARGE SCALE GENOMIC DNA]</scope>
    <source>
        <strain evidence="5 6">M9</strain>
    </source>
</reference>
<keyword evidence="1" id="KW-0808">Transferase</keyword>
<keyword evidence="5" id="KW-0418">Kinase</keyword>
<evidence type="ECO:0000256" key="3">
    <source>
        <dbReference type="ARBA" id="ARBA00022842"/>
    </source>
</evidence>
<dbReference type="AlphaFoldDB" id="A0A1R3VTV4"/>
<dbReference type="PANTHER" id="PTHR43584:SF8">
    <property type="entry name" value="N-ACETYLMURAMATE ALPHA-1-PHOSPHATE URIDYLYLTRANSFERASE"/>
    <property type="match status" value="1"/>
</dbReference>
<dbReference type="InterPro" id="IPR025877">
    <property type="entry name" value="MobA-like_NTP_Trfase"/>
</dbReference>
<evidence type="ECO:0000256" key="2">
    <source>
        <dbReference type="ARBA" id="ARBA00022695"/>
    </source>
</evidence>
<protein>
    <submittedName>
        <fullName evidence="5">Choline kinase</fullName>
    </submittedName>
</protein>
<evidence type="ECO:0000313" key="6">
    <source>
        <dbReference type="Proteomes" id="UP000223759"/>
    </source>
</evidence>
<name>A0A1R3VTV4_9GAMM</name>
<dbReference type="STRING" id="233100.SAMN05216526_0830"/>
<dbReference type="GO" id="GO:0016779">
    <property type="term" value="F:nucleotidyltransferase activity"/>
    <property type="evidence" value="ECO:0007669"/>
    <property type="project" value="UniProtKB-KW"/>
</dbReference>
<keyword evidence="6" id="KW-1185">Reference proteome</keyword>
<dbReference type="EMBL" id="FTPK01000002">
    <property type="protein sequence ID" value="SIT68351.1"/>
    <property type="molecule type" value="Genomic_DNA"/>
</dbReference>
<keyword evidence="3" id="KW-0460">Magnesium</keyword>
<dbReference type="InterPro" id="IPR050065">
    <property type="entry name" value="GlmU-like"/>
</dbReference>
<evidence type="ECO:0000256" key="1">
    <source>
        <dbReference type="ARBA" id="ARBA00022679"/>
    </source>
</evidence>
<dbReference type="OrthoDB" id="9788272at2"/>